<dbReference type="Proteomes" id="UP000319219">
    <property type="component" value="Unassembled WGS sequence"/>
</dbReference>
<dbReference type="RefSeq" id="WP_142614955.1">
    <property type="nucleotide sequence ID" value="NZ_VIJZ01000021.1"/>
</dbReference>
<gene>
    <name evidence="1" type="ORF">FKV70_25600</name>
</gene>
<comment type="caution">
    <text evidence="1">The sequence shown here is derived from an EMBL/GenBank/DDBJ whole genome shotgun (WGS) entry which is preliminary data.</text>
</comment>
<organism evidence="1 2">
    <name type="scientific">Paenibacillus ottowii</name>
    <dbReference type="NCBI Taxonomy" id="2315729"/>
    <lineage>
        <taxon>Bacteria</taxon>
        <taxon>Bacillati</taxon>
        <taxon>Bacillota</taxon>
        <taxon>Bacilli</taxon>
        <taxon>Bacillales</taxon>
        <taxon>Paenibacillaceae</taxon>
        <taxon>Paenibacillus</taxon>
    </lineage>
</organism>
<proteinExistence type="predicted"/>
<dbReference type="EMBL" id="VIJZ01000021">
    <property type="protein sequence ID" value="TQR92298.1"/>
    <property type="molecule type" value="Genomic_DNA"/>
</dbReference>
<accession>A0ABY3AZI4</accession>
<name>A0ABY3AZI4_9BACL</name>
<evidence type="ECO:0000313" key="1">
    <source>
        <dbReference type="EMBL" id="TQR92298.1"/>
    </source>
</evidence>
<evidence type="ECO:0000313" key="2">
    <source>
        <dbReference type="Proteomes" id="UP000319219"/>
    </source>
</evidence>
<keyword evidence="2" id="KW-1185">Reference proteome</keyword>
<reference evidence="1 2" key="1">
    <citation type="submission" date="2019-07" db="EMBL/GenBank/DDBJ databases">
        <title>Paenibacillus ottowii sp. nov. isolated from a fermentation system processing bovine manure.</title>
        <authorList>
            <person name="Velazquez L.F."/>
            <person name="Rajbanshi S."/>
            <person name="Guan S."/>
            <person name="Hinchee M."/>
            <person name="Welsh A."/>
        </authorList>
    </citation>
    <scope>NUCLEOTIDE SEQUENCE [LARGE SCALE GENOMIC DNA]</scope>
    <source>
        <strain evidence="1 2">MS2379</strain>
    </source>
</reference>
<protein>
    <submittedName>
        <fullName evidence="1">Uncharacterized protein</fullName>
    </submittedName>
</protein>
<sequence>MNLPITIINGPIVPSAQYYTIWQAYYEQSGRRCGNRQTCDSVRDGTVSVSRLGDLSRSRLP</sequence>